<evidence type="ECO:0000259" key="3">
    <source>
        <dbReference type="Pfam" id="PF23598"/>
    </source>
</evidence>
<evidence type="ECO:0000313" key="5">
    <source>
        <dbReference type="Proteomes" id="UP001605036"/>
    </source>
</evidence>
<reference evidence="4 5" key="1">
    <citation type="submission" date="2024-09" db="EMBL/GenBank/DDBJ databases">
        <title>Chromosome-scale assembly of Riccia fluitans.</title>
        <authorList>
            <person name="Paukszto L."/>
            <person name="Sawicki J."/>
            <person name="Karawczyk K."/>
            <person name="Piernik-Szablinska J."/>
            <person name="Szczecinska M."/>
            <person name="Mazdziarz M."/>
        </authorList>
    </citation>
    <scope>NUCLEOTIDE SEQUENCE [LARGE SCALE GENOMIC DNA]</scope>
    <source>
        <strain evidence="4">Rf_01</strain>
        <tissue evidence="4">Aerial parts of the thallus</tissue>
    </source>
</reference>
<feature type="domain" description="Disease resistance R13L4/SHOC-2-like LRR" evidence="3">
    <location>
        <begin position="7"/>
        <end position="121"/>
    </location>
</feature>
<dbReference type="Pfam" id="PF23598">
    <property type="entry name" value="LRR_14"/>
    <property type="match status" value="1"/>
</dbReference>
<accession>A0ABD1Y9X8</accession>
<dbReference type="AlphaFoldDB" id="A0ABD1Y9X8"/>
<evidence type="ECO:0000313" key="4">
    <source>
        <dbReference type="EMBL" id="KAL2623558.1"/>
    </source>
</evidence>
<dbReference type="InterPro" id="IPR055414">
    <property type="entry name" value="LRR_R13L4/SHOC2-like"/>
</dbReference>
<keyword evidence="1" id="KW-0433">Leucine-rich repeat</keyword>
<dbReference type="Proteomes" id="UP001605036">
    <property type="component" value="Unassembled WGS sequence"/>
</dbReference>
<protein>
    <recommendedName>
        <fullName evidence="3">Disease resistance R13L4/SHOC-2-like LRR domain-containing protein</fullName>
    </recommendedName>
</protein>
<name>A0ABD1Y9X8_9MARC</name>
<dbReference type="PANTHER" id="PTHR48051">
    <property type="match status" value="1"/>
</dbReference>
<dbReference type="EMBL" id="JBHFFA010000006">
    <property type="protein sequence ID" value="KAL2623558.1"/>
    <property type="molecule type" value="Genomic_DNA"/>
</dbReference>
<evidence type="ECO:0000256" key="2">
    <source>
        <dbReference type="ARBA" id="ARBA00022737"/>
    </source>
</evidence>
<dbReference type="InterPro" id="IPR050216">
    <property type="entry name" value="LRR_domain-containing"/>
</dbReference>
<dbReference type="PANTHER" id="PTHR48051:SF1">
    <property type="entry name" value="RAS SUPPRESSOR PROTEIN 1"/>
    <property type="match status" value="1"/>
</dbReference>
<gene>
    <name evidence="4" type="ORF">R1flu_003763</name>
</gene>
<evidence type="ECO:0000256" key="1">
    <source>
        <dbReference type="ARBA" id="ARBA00022614"/>
    </source>
</evidence>
<keyword evidence="5" id="KW-1185">Reference proteome</keyword>
<keyword evidence="2" id="KW-0677">Repeat</keyword>
<comment type="caution">
    <text evidence="4">The sequence shown here is derived from an EMBL/GenBank/DDBJ whole genome shotgun (WGS) entry which is preliminary data.</text>
</comment>
<proteinExistence type="predicted"/>
<sequence length="151" mass="17043">MSHCEVGSLPSSSFSNLAMLRHIDISNCPRLTDLPKSFGKLNSLRKLIMRHCGISSLPDLFGNLLKLEELAVSNCPLSDLPSDFEKLNKVRLLTFIRVPWTSTPACIKALSSLHTLTLELPDLSEECEWLDQRLSTLRSYNRCPRRGVIFD</sequence>
<dbReference type="InterPro" id="IPR032675">
    <property type="entry name" value="LRR_dom_sf"/>
</dbReference>
<organism evidence="4 5">
    <name type="scientific">Riccia fluitans</name>
    <dbReference type="NCBI Taxonomy" id="41844"/>
    <lineage>
        <taxon>Eukaryota</taxon>
        <taxon>Viridiplantae</taxon>
        <taxon>Streptophyta</taxon>
        <taxon>Embryophyta</taxon>
        <taxon>Marchantiophyta</taxon>
        <taxon>Marchantiopsida</taxon>
        <taxon>Marchantiidae</taxon>
        <taxon>Marchantiales</taxon>
        <taxon>Ricciaceae</taxon>
        <taxon>Riccia</taxon>
    </lineage>
</organism>
<dbReference type="SUPFAM" id="SSF52058">
    <property type="entry name" value="L domain-like"/>
    <property type="match status" value="1"/>
</dbReference>
<dbReference type="Gene3D" id="3.80.10.10">
    <property type="entry name" value="Ribonuclease Inhibitor"/>
    <property type="match status" value="1"/>
</dbReference>